<dbReference type="PANTHER" id="PTHR43717:SF1">
    <property type="entry name" value="ANAEROBIC NITRIC OXIDE REDUCTASE FLAVORUBREDOXIN"/>
    <property type="match status" value="1"/>
</dbReference>
<comment type="caution">
    <text evidence="3">The sequence shown here is derived from an EMBL/GenBank/DDBJ whole genome shotgun (WGS) entry which is preliminary data.</text>
</comment>
<dbReference type="NCBIfam" id="NF008887">
    <property type="entry name" value="PRK11921.1"/>
    <property type="match status" value="1"/>
</dbReference>
<comment type="similarity">
    <text evidence="1">In the N-terminal section; belongs to the zinc metallo-hydrolase group 3 family.</text>
</comment>
<dbReference type="SUPFAM" id="SSF56281">
    <property type="entry name" value="Metallo-hydrolase/oxidoreductase"/>
    <property type="match status" value="1"/>
</dbReference>
<evidence type="ECO:0000313" key="4">
    <source>
        <dbReference type="Proteomes" id="UP000186341"/>
    </source>
</evidence>
<dbReference type="EMBL" id="MPJW01000181">
    <property type="protein sequence ID" value="OLU38038.1"/>
    <property type="molecule type" value="Genomic_DNA"/>
</dbReference>
<dbReference type="GO" id="GO:0016651">
    <property type="term" value="F:oxidoreductase activity, acting on NAD(P)H"/>
    <property type="evidence" value="ECO:0007669"/>
    <property type="project" value="UniProtKB-ARBA"/>
</dbReference>
<dbReference type="RefSeq" id="WP_075820417.1">
    <property type="nucleotide sequence ID" value="NZ_CAPNHH010000084.1"/>
</dbReference>
<dbReference type="InterPro" id="IPR008254">
    <property type="entry name" value="Flavodoxin/NO_synth"/>
</dbReference>
<protein>
    <submittedName>
        <fullName evidence="3">MBL fold hydrolase</fullName>
    </submittedName>
</protein>
<evidence type="ECO:0000256" key="1">
    <source>
        <dbReference type="ARBA" id="ARBA00007121"/>
    </source>
</evidence>
<dbReference type="InterPro" id="IPR001279">
    <property type="entry name" value="Metallo-B-lactamas"/>
</dbReference>
<dbReference type="InterPro" id="IPR045761">
    <property type="entry name" value="ODP_dom"/>
</dbReference>
<dbReference type="Pfam" id="PF19583">
    <property type="entry name" value="ODP"/>
    <property type="match status" value="1"/>
</dbReference>
<sequence>MGKKITDKVTWMGKTDWELTRFHGDEYSTHKGSSYNSYLVRDGKNILIDTVWGPYDKEFVSRLKEEIDLKDIDAIVMNHNENDHSGSLPALMAEIPDVPIYCTKKGEQILRGLYHQDWNFINVKTGDTLPLENSTLTFVEAPMLHWPDTMFTYMSGDNILFSNDGFGQHYATESLFNDTADPAEVEYEAKKYYANILNLYSTQVTHKINEILGMNLPLEMICPSHGVIWRKNPEEIVRQYSKWADDYQENQITILYDTMWNSTRQMAEAIAEGIEEADSSVRVKLMNVAKEDKNDVLTEIFSSKAILLGSPTINYGYSHAVAGLLEMMKGLRFKKKKAAAFGSYGWSGNAPKQLDEKLNEAGFKTVAEPLGILWNPDHDGREKCKEYGRQFVKALED</sequence>
<keyword evidence="3" id="KW-0378">Hydrolase</keyword>
<dbReference type="PROSITE" id="PS50902">
    <property type="entry name" value="FLAVODOXIN_LIKE"/>
    <property type="match status" value="1"/>
</dbReference>
<dbReference type="Gene3D" id="3.60.15.10">
    <property type="entry name" value="Ribonuclease Z/Hydroxyacylglutathione hydrolase-like"/>
    <property type="match status" value="1"/>
</dbReference>
<accession>A0A1U7NEI2</accession>
<keyword evidence="4" id="KW-1185">Reference proteome</keyword>
<organism evidence="3 4">
    <name type="scientific">Ileibacterium valens</name>
    <dbReference type="NCBI Taxonomy" id="1862668"/>
    <lineage>
        <taxon>Bacteria</taxon>
        <taxon>Bacillati</taxon>
        <taxon>Bacillota</taxon>
        <taxon>Erysipelotrichia</taxon>
        <taxon>Erysipelotrichales</taxon>
        <taxon>Erysipelotrichaceae</taxon>
        <taxon>Ileibacterium</taxon>
    </lineage>
</organism>
<dbReference type="AlphaFoldDB" id="A0A1U7NEI2"/>
<proteinExistence type="inferred from homology"/>
<dbReference type="SMART" id="SM00849">
    <property type="entry name" value="Lactamase_B"/>
    <property type="match status" value="1"/>
</dbReference>
<reference evidence="3 4" key="1">
    <citation type="submission" date="2016-11" db="EMBL/GenBank/DDBJ databases">
        <title>Description of two novel members of the family Erysipelotrichaceae: Ileibacterium lipovorans gen. nov., sp. nov. and Dubosiella newyorkensis, gen. nov., sp. nov.</title>
        <authorList>
            <person name="Cox L.M."/>
            <person name="Sohn J."/>
            <person name="Tyrrell K.L."/>
            <person name="Citron D.M."/>
            <person name="Lawson P.A."/>
            <person name="Patel N.B."/>
            <person name="Iizumi T."/>
            <person name="Perez-Perez G.I."/>
            <person name="Goldstein E.J."/>
            <person name="Blaser M.J."/>
        </authorList>
    </citation>
    <scope>NUCLEOTIDE SEQUENCE [LARGE SCALE GENOMIC DNA]</scope>
    <source>
        <strain evidence="3 4">NYU-BL-A3</strain>
    </source>
</reference>
<dbReference type="GO" id="GO:0046872">
    <property type="term" value="F:metal ion binding"/>
    <property type="evidence" value="ECO:0007669"/>
    <property type="project" value="InterPro"/>
</dbReference>
<dbReference type="CDD" id="cd07709">
    <property type="entry name" value="flavodiiron_proteins_MBL-fold"/>
    <property type="match status" value="1"/>
</dbReference>
<name>A0A1U7NEI2_9FIRM</name>
<dbReference type="PIRSF" id="PIRSF005243">
    <property type="entry name" value="ROO"/>
    <property type="match status" value="1"/>
</dbReference>
<dbReference type="SUPFAM" id="SSF52218">
    <property type="entry name" value="Flavoproteins"/>
    <property type="match status" value="1"/>
</dbReference>
<dbReference type="OrthoDB" id="9807946at2"/>
<dbReference type="Pfam" id="PF00258">
    <property type="entry name" value="Flavodoxin_1"/>
    <property type="match status" value="1"/>
</dbReference>
<dbReference type="GO" id="GO:0010181">
    <property type="term" value="F:FMN binding"/>
    <property type="evidence" value="ECO:0007669"/>
    <property type="project" value="InterPro"/>
</dbReference>
<dbReference type="InterPro" id="IPR029039">
    <property type="entry name" value="Flavoprotein-like_sf"/>
</dbReference>
<dbReference type="InterPro" id="IPR036866">
    <property type="entry name" value="RibonucZ/Hydroxyglut_hydro"/>
</dbReference>
<evidence type="ECO:0000259" key="2">
    <source>
        <dbReference type="PROSITE" id="PS50902"/>
    </source>
</evidence>
<dbReference type="InterPro" id="IPR016440">
    <property type="entry name" value="Rubredoxin-O_OxRdtase"/>
</dbReference>
<feature type="domain" description="Flavodoxin-like" evidence="2">
    <location>
        <begin position="252"/>
        <end position="392"/>
    </location>
</feature>
<dbReference type="Gene3D" id="3.40.50.360">
    <property type="match status" value="1"/>
</dbReference>
<gene>
    <name evidence="3" type="ORF">BO222_09155</name>
</gene>
<dbReference type="GeneID" id="82203330"/>
<dbReference type="Proteomes" id="UP000186341">
    <property type="component" value="Unassembled WGS sequence"/>
</dbReference>
<evidence type="ECO:0000313" key="3">
    <source>
        <dbReference type="EMBL" id="OLU38038.1"/>
    </source>
</evidence>
<dbReference type="GO" id="GO:0009055">
    <property type="term" value="F:electron transfer activity"/>
    <property type="evidence" value="ECO:0007669"/>
    <property type="project" value="InterPro"/>
</dbReference>
<dbReference type="PANTHER" id="PTHR43717">
    <property type="entry name" value="ANAEROBIC NITRIC OXIDE REDUCTASE FLAVORUBREDOXIN"/>
    <property type="match status" value="1"/>
</dbReference>
<dbReference type="GO" id="GO:0016787">
    <property type="term" value="F:hydrolase activity"/>
    <property type="evidence" value="ECO:0007669"/>
    <property type="project" value="UniProtKB-KW"/>
</dbReference>